<keyword evidence="3" id="KW-0456">Lyase</keyword>
<name>A0ABX7F3X1_9RHOB</name>
<proteinExistence type="inferred from homology"/>
<dbReference type="PANTHER" id="PTHR30502:SF0">
    <property type="entry name" value="PHOSPHOENOLPYRUVATE CARBOXYLASE FAMILY PROTEIN"/>
    <property type="match status" value="1"/>
</dbReference>
<protein>
    <submittedName>
        <fullName evidence="5">4-hydroxy-2-oxo-heptane-1,7-dioate aldolase</fullName>
    </submittedName>
</protein>
<evidence type="ECO:0000256" key="2">
    <source>
        <dbReference type="ARBA" id="ARBA00022723"/>
    </source>
</evidence>
<evidence type="ECO:0000313" key="5">
    <source>
        <dbReference type="EMBL" id="QRF65210.1"/>
    </source>
</evidence>
<dbReference type="SUPFAM" id="SSF51621">
    <property type="entry name" value="Phosphoenolpyruvate/pyruvate domain"/>
    <property type="match status" value="1"/>
</dbReference>
<keyword evidence="2" id="KW-0479">Metal-binding</keyword>
<dbReference type="EMBL" id="CP047166">
    <property type="protein sequence ID" value="QRF65210.1"/>
    <property type="molecule type" value="Genomic_DNA"/>
</dbReference>
<reference evidence="5 6" key="1">
    <citation type="submission" date="2019-12" db="EMBL/GenBank/DDBJ databases">
        <title>Complete Genome Sequence of a Quorum-Sensing Bacterium,Rhodobacteraceae bacterium C31, Isolated from a marine microalgae symbiotic bacteria.</title>
        <authorList>
            <person name="Zhang Y."/>
        </authorList>
    </citation>
    <scope>NUCLEOTIDE SEQUENCE [LARGE SCALE GENOMIC DNA]</scope>
    <source>
        <strain evidence="5 6">C31</strain>
    </source>
</reference>
<keyword evidence="6" id="KW-1185">Reference proteome</keyword>
<dbReference type="Gene3D" id="3.20.20.60">
    <property type="entry name" value="Phosphoenolpyruvate-binding domains"/>
    <property type="match status" value="1"/>
</dbReference>
<evidence type="ECO:0000256" key="1">
    <source>
        <dbReference type="ARBA" id="ARBA00005568"/>
    </source>
</evidence>
<gene>
    <name evidence="5" type="ORF">GQA70_02115</name>
</gene>
<comment type="similarity">
    <text evidence="1">Belongs to the HpcH/HpaI aldolase family.</text>
</comment>
<dbReference type="RefSeq" id="WP_023848910.1">
    <property type="nucleotide sequence ID" value="NZ_CP047166.1"/>
</dbReference>
<accession>A0ABX7F3X1</accession>
<dbReference type="Pfam" id="PF03328">
    <property type="entry name" value="HpcH_HpaI"/>
    <property type="match status" value="1"/>
</dbReference>
<dbReference type="PANTHER" id="PTHR30502">
    <property type="entry name" value="2-KETO-3-DEOXY-L-RHAMNONATE ALDOLASE"/>
    <property type="match status" value="1"/>
</dbReference>
<sequence length="254" mass="27143">MDLPVNRFKAALNEGRRQIGVWNTIPDPSVVELLAGCGYDWLLIDTEHSPATDVMTLPLMQAAAPYPVTQILRPGWNDPVEIKRLLDSGAQTVLVPYVQNAEEAAKAVATCHYPPKGMRGVSGMTRASRYGAIADYGPRAGQEICVLVQVETVAALDQIEAIAAVDGVDGIFVGPADLAASMGLMGQTTHPDVLDTVTGAIRRIRAAGKPAGVLSASDTFLRPCQEAGAVFIAVDIDVAILRRTAVARREDWRD</sequence>
<dbReference type="InterPro" id="IPR050251">
    <property type="entry name" value="HpcH-HpaI_aldolase"/>
</dbReference>
<feature type="domain" description="HpcH/HpaI aldolase/citrate lyase" evidence="4">
    <location>
        <begin position="18"/>
        <end position="234"/>
    </location>
</feature>
<dbReference type="InterPro" id="IPR015813">
    <property type="entry name" value="Pyrv/PenolPyrv_kinase-like_dom"/>
</dbReference>
<dbReference type="Proteomes" id="UP000596387">
    <property type="component" value="Chromosome"/>
</dbReference>
<organism evidence="5 6">
    <name type="scientific">Ponticoccus alexandrii</name>
    <dbReference type="NCBI Taxonomy" id="1943633"/>
    <lineage>
        <taxon>Bacteria</taxon>
        <taxon>Pseudomonadati</taxon>
        <taxon>Pseudomonadota</taxon>
        <taxon>Alphaproteobacteria</taxon>
        <taxon>Rhodobacterales</taxon>
        <taxon>Roseobacteraceae</taxon>
        <taxon>Ponticoccus</taxon>
    </lineage>
</organism>
<evidence type="ECO:0000256" key="3">
    <source>
        <dbReference type="ARBA" id="ARBA00023239"/>
    </source>
</evidence>
<dbReference type="InterPro" id="IPR005000">
    <property type="entry name" value="Aldolase/citrate-lyase_domain"/>
</dbReference>
<evidence type="ECO:0000313" key="6">
    <source>
        <dbReference type="Proteomes" id="UP000596387"/>
    </source>
</evidence>
<evidence type="ECO:0000259" key="4">
    <source>
        <dbReference type="Pfam" id="PF03328"/>
    </source>
</evidence>
<dbReference type="InterPro" id="IPR040442">
    <property type="entry name" value="Pyrv_kinase-like_dom_sf"/>
</dbReference>